<keyword evidence="3" id="KW-1185">Reference proteome</keyword>
<feature type="region of interest" description="Disordered" evidence="1">
    <location>
        <begin position="238"/>
        <end position="277"/>
    </location>
</feature>
<protein>
    <submittedName>
        <fullName evidence="2">Uncharacterized protein</fullName>
    </submittedName>
</protein>
<reference evidence="2" key="2">
    <citation type="submission" date="2019-07" db="EMBL/GenBank/DDBJ databases">
        <authorList>
            <person name="Yang Y."/>
            <person name="Bocs S."/>
            <person name="Baudouin L."/>
        </authorList>
    </citation>
    <scope>NUCLEOTIDE SEQUENCE</scope>
    <source>
        <tissue evidence="2">Spear leaf of Hainan Tall coconut</tissue>
    </source>
</reference>
<reference evidence="2" key="1">
    <citation type="journal article" date="2017" name="Gigascience">
        <title>The genome draft of coconut (Cocos nucifera).</title>
        <authorList>
            <person name="Xiao Y."/>
            <person name="Xu P."/>
            <person name="Fan H."/>
            <person name="Baudouin L."/>
            <person name="Xia W."/>
            <person name="Bocs S."/>
            <person name="Xu J."/>
            <person name="Li Q."/>
            <person name="Guo A."/>
            <person name="Zhou L."/>
            <person name="Li J."/>
            <person name="Wu Y."/>
            <person name="Ma Z."/>
            <person name="Armero A."/>
            <person name="Issali A.E."/>
            <person name="Liu N."/>
            <person name="Peng M."/>
            <person name="Yang Y."/>
        </authorList>
    </citation>
    <scope>NUCLEOTIDE SEQUENCE</scope>
    <source>
        <tissue evidence="2">Spear leaf of Hainan Tall coconut</tissue>
    </source>
</reference>
<dbReference type="AlphaFoldDB" id="A0A8K0IT90"/>
<evidence type="ECO:0000313" key="2">
    <source>
        <dbReference type="EMBL" id="KAG1366912.1"/>
    </source>
</evidence>
<gene>
    <name evidence="2" type="ORF">COCNU_13G007020</name>
</gene>
<sequence>MEGLMEMASFWDSNQEKRQERDLCIYHHLLPSCVGFGHGEDLWQDPWCQSGRSDLVIEVGLNDEDIGGLDAVVDGSKVVVDVVEALSKVGGNLDVGHLGREEGKIGVVGVAEAISKEGVEEVLVYKIDAVVDKGVIKEADKAAMVALSDGSEAGMEGSRFTTKGVPEDEGILAMEGATSGGGGGDKVLDGSENLGEGIEGGDLLEGVVEGEEGDRGGGLKELSRLNLFRKYLCSRRGPEDWASQAKPKMNQIQVAPISETDDSIQSRLEHTKEIEAQ</sequence>
<proteinExistence type="predicted"/>
<accession>A0A8K0IT90</accession>
<dbReference type="Proteomes" id="UP000797356">
    <property type="component" value="Chromosome 13"/>
</dbReference>
<dbReference type="EMBL" id="CM017884">
    <property type="protein sequence ID" value="KAG1366912.1"/>
    <property type="molecule type" value="Genomic_DNA"/>
</dbReference>
<organism evidence="2 3">
    <name type="scientific">Cocos nucifera</name>
    <name type="common">Coconut palm</name>
    <dbReference type="NCBI Taxonomy" id="13894"/>
    <lineage>
        <taxon>Eukaryota</taxon>
        <taxon>Viridiplantae</taxon>
        <taxon>Streptophyta</taxon>
        <taxon>Embryophyta</taxon>
        <taxon>Tracheophyta</taxon>
        <taxon>Spermatophyta</taxon>
        <taxon>Magnoliopsida</taxon>
        <taxon>Liliopsida</taxon>
        <taxon>Arecaceae</taxon>
        <taxon>Arecoideae</taxon>
        <taxon>Cocoseae</taxon>
        <taxon>Attaleinae</taxon>
        <taxon>Cocos</taxon>
    </lineage>
</organism>
<comment type="caution">
    <text evidence="2">The sequence shown here is derived from an EMBL/GenBank/DDBJ whole genome shotgun (WGS) entry which is preliminary data.</text>
</comment>
<evidence type="ECO:0000313" key="3">
    <source>
        <dbReference type="Proteomes" id="UP000797356"/>
    </source>
</evidence>
<name>A0A8K0IT90_COCNU</name>
<evidence type="ECO:0000256" key="1">
    <source>
        <dbReference type="SAM" id="MobiDB-lite"/>
    </source>
</evidence>
<feature type="compositionally biased region" description="Basic and acidic residues" evidence="1">
    <location>
        <begin position="267"/>
        <end position="277"/>
    </location>
</feature>